<proteinExistence type="predicted"/>
<dbReference type="GeneID" id="82267304"/>
<dbReference type="Pfam" id="PF00440">
    <property type="entry name" value="TetR_N"/>
    <property type="match status" value="1"/>
</dbReference>
<dbReference type="InterPro" id="IPR050109">
    <property type="entry name" value="HTH-type_TetR-like_transc_reg"/>
</dbReference>
<dbReference type="InterPro" id="IPR009057">
    <property type="entry name" value="Homeodomain-like_sf"/>
</dbReference>
<accession>A0A1E7TW58</accession>
<dbReference type="EMBL" id="CP023284">
    <property type="protein sequence ID" value="ATA55820.1"/>
    <property type="molecule type" value="Genomic_DNA"/>
</dbReference>
<dbReference type="InterPro" id="IPR001647">
    <property type="entry name" value="HTH_TetR"/>
</dbReference>
<name>A0A1E7TW58_9BURK</name>
<dbReference type="AlphaFoldDB" id="A0A1E7TW58"/>
<dbReference type="GO" id="GO:0000976">
    <property type="term" value="F:transcription cis-regulatory region binding"/>
    <property type="evidence" value="ECO:0007669"/>
    <property type="project" value="TreeGrafter"/>
</dbReference>
<dbReference type="PROSITE" id="PS50977">
    <property type="entry name" value="HTH_TETR_2"/>
    <property type="match status" value="1"/>
</dbReference>
<keyword evidence="1" id="KW-0678">Repressor</keyword>
<dbReference type="RefSeq" id="WP_070063172.1">
    <property type="nucleotide sequence ID" value="NZ_BKDH01000001.1"/>
</dbReference>
<dbReference type="PANTHER" id="PTHR30055:SF226">
    <property type="entry name" value="HTH-TYPE TRANSCRIPTIONAL REGULATOR PKSA"/>
    <property type="match status" value="1"/>
</dbReference>
<keyword evidence="4" id="KW-0804">Transcription</keyword>
<dbReference type="SUPFAM" id="SSF48498">
    <property type="entry name" value="Tetracyclin repressor-like, C-terminal domain"/>
    <property type="match status" value="1"/>
</dbReference>
<dbReference type="PRINTS" id="PR00455">
    <property type="entry name" value="HTHTETR"/>
</dbReference>
<reference evidence="5 6" key="1">
    <citation type="submission" date="2017-09" db="EMBL/GenBank/DDBJ databases">
        <title>The diverse metabolic capabilities of V. boronicumulans make it an excellent choice for continued studies on novel biodegradation.</title>
        <authorList>
            <person name="Sun S."/>
        </authorList>
    </citation>
    <scope>NUCLEOTIDE SEQUENCE [LARGE SCALE GENOMIC DNA]</scope>
    <source>
        <strain evidence="5 6">J1</strain>
    </source>
</reference>
<evidence type="ECO:0000256" key="1">
    <source>
        <dbReference type="ARBA" id="ARBA00022491"/>
    </source>
</evidence>
<keyword evidence="2" id="KW-0805">Transcription regulation</keyword>
<evidence type="ECO:0000313" key="5">
    <source>
        <dbReference type="EMBL" id="ATA55820.1"/>
    </source>
</evidence>
<dbReference type="STRING" id="436515.GCA_001752345_00151"/>
<evidence type="ECO:0000256" key="4">
    <source>
        <dbReference type="ARBA" id="ARBA00023163"/>
    </source>
</evidence>
<gene>
    <name evidence="5" type="ORF">CKY39_23230</name>
</gene>
<keyword evidence="3" id="KW-0238">DNA-binding</keyword>
<dbReference type="InterPro" id="IPR039538">
    <property type="entry name" value="BetI_C"/>
</dbReference>
<dbReference type="KEGG" id="vbo:CKY39_23230"/>
<dbReference type="Gene3D" id="1.10.357.10">
    <property type="entry name" value="Tetracycline Repressor, domain 2"/>
    <property type="match status" value="1"/>
</dbReference>
<dbReference type="Pfam" id="PF13977">
    <property type="entry name" value="TetR_C_6"/>
    <property type="match status" value="1"/>
</dbReference>
<dbReference type="PANTHER" id="PTHR30055">
    <property type="entry name" value="HTH-TYPE TRANSCRIPTIONAL REGULATOR RUTR"/>
    <property type="match status" value="1"/>
</dbReference>
<evidence type="ECO:0000313" key="6">
    <source>
        <dbReference type="Proteomes" id="UP000217154"/>
    </source>
</evidence>
<protein>
    <submittedName>
        <fullName evidence="5">TetR/AcrR family transcriptional regulator</fullName>
    </submittedName>
</protein>
<dbReference type="Proteomes" id="UP000217154">
    <property type="component" value="Chromosome"/>
</dbReference>
<organism evidence="5 6">
    <name type="scientific">Variovorax boronicumulans</name>
    <dbReference type="NCBI Taxonomy" id="436515"/>
    <lineage>
        <taxon>Bacteria</taxon>
        <taxon>Pseudomonadati</taxon>
        <taxon>Pseudomonadota</taxon>
        <taxon>Betaproteobacteria</taxon>
        <taxon>Burkholderiales</taxon>
        <taxon>Comamonadaceae</taxon>
        <taxon>Variovorax</taxon>
    </lineage>
</organism>
<dbReference type="OrthoDB" id="9816320at2"/>
<sequence>MRKVDPERQQAKRRQILEAAGDCFARRGFHATTTAEICTAAGMSPGNLFHYFPSKNAIIEALAEEEWRDTAAYFAAIDDDPADPLEVVLSFLDVVMVFASDRSYSRLALEVAAETLRNPVVCASVAAGDTEMRDGLAALLRKAAARGQIDPELDPVQSANWIAALIDGVFSRLALDTGFDPAREAPMLRRVVGRFLAKPGRGA</sequence>
<evidence type="ECO:0000256" key="2">
    <source>
        <dbReference type="ARBA" id="ARBA00023015"/>
    </source>
</evidence>
<dbReference type="SUPFAM" id="SSF46689">
    <property type="entry name" value="Homeodomain-like"/>
    <property type="match status" value="1"/>
</dbReference>
<evidence type="ECO:0000256" key="3">
    <source>
        <dbReference type="ARBA" id="ARBA00023125"/>
    </source>
</evidence>
<dbReference type="InterPro" id="IPR036271">
    <property type="entry name" value="Tet_transcr_reg_TetR-rel_C_sf"/>
</dbReference>
<dbReference type="GO" id="GO:0003700">
    <property type="term" value="F:DNA-binding transcription factor activity"/>
    <property type="evidence" value="ECO:0007669"/>
    <property type="project" value="TreeGrafter"/>
</dbReference>